<dbReference type="STRING" id="1602171.ST44_10880"/>
<evidence type="ECO:0000259" key="1">
    <source>
        <dbReference type="Pfam" id="PF02589"/>
    </source>
</evidence>
<dbReference type="EMBL" id="JXQK01000080">
    <property type="protein sequence ID" value="KIP60502.1"/>
    <property type="molecule type" value="Genomic_DNA"/>
</dbReference>
<feature type="domain" description="LUD" evidence="1">
    <location>
        <begin position="13"/>
        <end position="207"/>
    </location>
</feature>
<dbReference type="AlphaFoldDB" id="A0A0D0HAS0"/>
<reference evidence="2 3" key="1">
    <citation type="submission" date="2015-01" db="EMBL/GenBank/DDBJ databases">
        <title>Comparative genomics of non-oral Prevotella species.</title>
        <authorList>
            <person name="Accetto T."/>
            <person name="Nograsek B."/>
            <person name="Avgustin G."/>
        </authorList>
    </citation>
    <scope>NUCLEOTIDE SEQUENCE [LARGE SCALE GENOMIC DNA]</scope>
    <source>
        <strain evidence="2 3">P5-119</strain>
    </source>
</reference>
<dbReference type="Proteomes" id="UP000032046">
    <property type="component" value="Unassembled WGS sequence"/>
</dbReference>
<protein>
    <submittedName>
        <fullName evidence="2">Contig80, whole genome shotgun sequence</fullName>
    </submittedName>
</protein>
<dbReference type="SUPFAM" id="SSF100950">
    <property type="entry name" value="NagB/RpiA/CoA transferase-like"/>
    <property type="match status" value="1"/>
</dbReference>
<dbReference type="Gene3D" id="3.40.50.10420">
    <property type="entry name" value="NagB/RpiA/CoA transferase-like"/>
    <property type="match status" value="1"/>
</dbReference>
<dbReference type="InterPro" id="IPR009501">
    <property type="entry name" value="UCP020269"/>
</dbReference>
<dbReference type="RefSeq" id="WP_042519955.1">
    <property type="nucleotide sequence ID" value="NZ_JXQK01000080.1"/>
</dbReference>
<sequence length="213" mass="23718">MTPKEKRNALLAEKLVGNLKQRHYEAFFCHTAQEAVEKITGMIPEGSSVTWGGSMTIRDMGLTRALHNKEGLDIWDRDLAPDREAAQEIYRRAFYADYYLSSVNAMSEDGEIVNIDGNGNRVAAITFGPKHVILVVGINKVAQNLEAAISRARSLAAPVNMMRFADLNTPCKHDGTCHDCKSPDSICNYIQIMRNSHPTGRHIIVIVDEELGY</sequence>
<dbReference type="Pfam" id="PF02589">
    <property type="entry name" value="LUD_dom"/>
    <property type="match status" value="1"/>
</dbReference>
<evidence type="ECO:0000313" key="3">
    <source>
        <dbReference type="Proteomes" id="UP000032046"/>
    </source>
</evidence>
<name>A0A0D0HAS0_9BACT</name>
<keyword evidence="3" id="KW-1185">Reference proteome</keyword>
<organism evidence="2 3">
    <name type="scientific">Prevotella pectinovora</name>
    <dbReference type="NCBI Taxonomy" id="1602169"/>
    <lineage>
        <taxon>Bacteria</taxon>
        <taxon>Pseudomonadati</taxon>
        <taxon>Bacteroidota</taxon>
        <taxon>Bacteroidia</taxon>
        <taxon>Bacteroidales</taxon>
        <taxon>Prevotellaceae</taxon>
        <taxon>Prevotella</taxon>
    </lineage>
</organism>
<gene>
    <name evidence="2" type="ORF">ST44_10880</name>
</gene>
<proteinExistence type="predicted"/>
<evidence type="ECO:0000313" key="2">
    <source>
        <dbReference type="EMBL" id="KIP60502.1"/>
    </source>
</evidence>
<dbReference type="PIRSF" id="PIRSF020269">
    <property type="entry name" value="DUF1121"/>
    <property type="match status" value="1"/>
</dbReference>
<comment type="caution">
    <text evidence="2">The sequence shown here is derived from an EMBL/GenBank/DDBJ whole genome shotgun (WGS) entry which is preliminary data.</text>
</comment>
<dbReference type="InterPro" id="IPR003741">
    <property type="entry name" value="LUD_dom"/>
</dbReference>
<dbReference type="PANTHER" id="PTHR36179">
    <property type="entry name" value="LUD_DOM DOMAIN-CONTAINING PROTEIN"/>
    <property type="match status" value="1"/>
</dbReference>
<dbReference type="InterPro" id="IPR024185">
    <property type="entry name" value="FTHF_cligase-like_sf"/>
</dbReference>
<dbReference type="InterPro" id="IPR037171">
    <property type="entry name" value="NagB/RpiA_transferase-like"/>
</dbReference>
<dbReference type="PANTHER" id="PTHR36179:SF2">
    <property type="entry name" value="LUD DOMAIN-CONTAINING PROTEIN"/>
    <property type="match status" value="1"/>
</dbReference>
<accession>A0A0D0HAS0</accession>